<dbReference type="VEuPathDB" id="GiardiaDB:GL50581_1399"/>
<keyword evidence="1" id="KW-1133">Transmembrane helix</keyword>
<evidence type="ECO:0000313" key="3">
    <source>
        <dbReference type="EMBL" id="ESU37150.1"/>
    </source>
</evidence>
<keyword evidence="1" id="KW-0472">Membrane</keyword>
<reference evidence="4" key="1">
    <citation type="submission" date="2012-02" db="EMBL/GenBank/DDBJ databases">
        <title>Genome sequencing of Giardia lamblia Genotypes A2 and B isolates (DH and GS) and comparative analysis with the genomes of Genotypes A1 and E (WB and Pig).</title>
        <authorList>
            <person name="Adam R."/>
            <person name="Dahlstrom E."/>
            <person name="Martens C."/>
            <person name="Bruno D."/>
            <person name="Barbian K."/>
            <person name="Porcella S.F."/>
            <person name="Nash T."/>
        </authorList>
    </citation>
    <scope>NUCLEOTIDE SEQUENCE</scope>
    <source>
        <strain evidence="4">DH</strain>
    </source>
</reference>
<feature type="transmembrane region" description="Helical" evidence="1">
    <location>
        <begin position="877"/>
        <end position="901"/>
    </location>
</feature>
<dbReference type="AlphaFoldDB" id="V6TJP8"/>
<evidence type="ECO:0000256" key="1">
    <source>
        <dbReference type="SAM" id="Phobius"/>
    </source>
</evidence>
<evidence type="ECO:0000313" key="4">
    <source>
        <dbReference type="Proteomes" id="UP000018320"/>
    </source>
</evidence>
<reference evidence="3 4" key="2">
    <citation type="journal article" date="2013" name="Genome Biol. Evol.">
        <title>Genome sequencing of Giardia lamblia genotypes A2 and B isolates (DH and GS) and comparative analysis with the genomes of genotypes A1 and E (WB and Pig).</title>
        <authorList>
            <person name="Adam R.D."/>
            <person name="Dahlstrom E.W."/>
            <person name="Martens C.A."/>
            <person name="Bruno D.P."/>
            <person name="Barbian K.D."/>
            <person name="Ricklefs S.M."/>
            <person name="Hernandez M.M."/>
            <person name="Narla N.P."/>
            <person name="Patel R.B."/>
            <person name="Porcella S.F."/>
            <person name="Nash T.E."/>
        </authorList>
    </citation>
    <scope>NUCLEOTIDE SEQUENCE [LARGE SCALE GENOMIC DNA]</scope>
    <source>
        <strain evidence="3 4">DH</strain>
    </source>
</reference>
<keyword evidence="2" id="KW-0732">Signal</keyword>
<accession>V6TJP8</accession>
<gene>
    <name evidence="3" type="ORF">DHA2_151448</name>
</gene>
<protein>
    <submittedName>
        <fullName evidence="3">Uncharacterized protein</fullName>
    </submittedName>
</protein>
<keyword evidence="1" id="KW-0812">Transmembrane</keyword>
<feature type="signal peptide" evidence="2">
    <location>
        <begin position="1"/>
        <end position="17"/>
    </location>
</feature>
<proteinExistence type="predicted"/>
<dbReference type="EMBL" id="AHGT01000032">
    <property type="protein sequence ID" value="ESU37150.1"/>
    <property type="molecule type" value="Genomic_DNA"/>
</dbReference>
<comment type="caution">
    <text evidence="3">The sequence shown here is derived from an EMBL/GenBank/DDBJ whole genome shotgun (WGS) entry which is preliminary data.</text>
</comment>
<dbReference type="Proteomes" id="UP000018320">
    <property type="component" value="Unassembled WGS sequence"/>
</dbReference>
<organism evidence="3 4">
    <name type="scientific">Giardia intestinalis</name>
    <name type="common">Giardia lamblia</name>
    <dbReference type="NCBI Taxonomy" id="5741"/>
    <lineage>
        <taxon>Eukaryota</taxon>
        <taxon>Metamonada</taxon>
        <taxon>Diplomonadida</taxon>
        <taxon>Hexamitidae</taxon>
        <taxon>Giardiinae</taxon>
        <taxon>Giardia</taxon>
    </lineage>
</organism>
<dbReference type="VEuPathDB" id="GiardiaDB:QR46_1688"/>
<feature type="non-terminal residue" evidence="3">
    <location>
        <position position="1"/>
    </location>
</feature>
<feature type="chain" id="PRO_5009977184" evidence="2">
    <location>
        <begin position="18"/>
        <end position="935"/>
    </location>
</feature>
<name>V6TJP8_GIAIN</name>
<sequence>VHFQKMLFSLLIPTALGVIVCTDQCPNEMYCLSGRCVAKCTTTADCEKSWGRPADAFICSTYCYSKCLFDIDCDMSNGETCMGNVCRIECSEDSDCQWSQVQTLKQCNLTTKKCFWPCKGTPNPGELCAPDGLYRKTCSDCQQPMMCISNYCFEVCASSKVCKEADSGSSGLKVQLKCMNGSCQQYCMDDSNCEGRQLCSTIGTCAYLCNDVSCASVDRCAPDGGCRDLPDKATGACSKQNQVAIDGFCYDRVESSTLRTNPCPSGQQNFNGVCKYKCTNNDDCDAGYLCQEITGVCTQSQLSVNRQRSENCWHLGTQLYIEYQSGQACLTLSPTGNTLCSIGLPSSLLLELNVSTYKKTIRSIIFNYNYTNTTTICITCPADDIINCKKALRTGEAATVALTTPTFSAIATVSIMKTVTVDYSKCFMESGSTLQIINPQFKLNAEEQGTVCAVCASLQSTGTCPFLSNYPVHTISLTLISNYKSEVLPLDSSFFNPDAGLYCHVLGDAENVTAMTAIQSYLLDPWTHGNFTITSIMDEIEVTINVDLNFMSTPFMHSCYSHVLAYVNPDMVFVDLTPNATAIAEGKCDSPAGTNYVNVMMLLLNVVTNERLLLEYNISRFSVSSNTRLFFYPNGSYYNLNGVIYPDVSQTSTIKEKTLQMQALRRFYTALSIDSSVLRGSLLLNFWRTGETAQSGVAKYFLDNIEASCFNYTVASVAGSEICITLTSTVSPTCSIRYLPSSEDILKDDTFSYDIYAKNMTVEVFDAKNLSVRTGMLSKIGNFSLNTTEYCFSCSNYILGSSSDPDIDATLSATALCEKMLGAIWKNRSQQIIGFRVQPLNGTDVSYNGTGTRDQTDPSYRSAFVTMTSIQSTNYSIVYVITFTLGGCLVLVNIALGAIMLRKVRAEMIVFAKLRRKQLRRAAKEQERRQQRMST</sequence>
<evidence type="ECO:0000256" key="2">
    <source>
        <dbReference type="SAM" id="SignalP"/>
    </source>
</evidence>
<dbReference type="VEuPathDB" id="GiardiaDB:GL50803_0015450"/>
<dbReference type="VEuPathDB" id="GiardiaDB:DHA2_151448"/>